<comment type="function">
    <text evidence="18">Chitosanase catalyzing the endo-type cleavage of chitosan, the deacylated form of chitin. Chitosanase may be crucial in the degradation of the deacetylated portion of chitin in the fungal cell wall.</text>
</comment>
<evidence type="ECO:0000256" key="5">
    <source>
        <dbReference type="ARBA" id="ARBA00007799"/>
    </source>
</evidence>
<keyword evidence="13" id="KW-0496">Mitochondrion</keyword>
<sequence>MLYQSLIPLVLASSVSALQVPSNVRTFYNQLKTKGTCTNKLATGFFDSKFDDGKTSYCGDHLEDYGVVYLQGEGGTFSNMDVDCDGAQGGPQDDGRCGESTTTIPTTAIKSIIEGYNVGISDLNPHEHSFVVFGNSGTKAGWKTFDPREYGVQKASLMAVVCGDRVFYGIWSDSNGDHGDRPSVGEASLSLATACYGKGMQAGTGSNTSHDEEDVLYIAFTGADAVPGAKGADWTAGNFDDFHASLVGLGDKLIQRIGGDGSNGGDDSGSDDCSWPGHCEGATCEVAQDCADALKCVNGKIIVRLDWNRNSYQINRFVFVNLSLSIPPPHLRLRQTQRPIEPTSDETRRDPQSPASGILPSPSTDKASSSAPCLSRCSRTRRTLRPAEHSLSFSSERPTMPTFQSKKFRSAADMNKIGMRYRAVMNKHPFLMFGLPFMAVIVAGSFVLTPATAVRYERYDRKVRQMTKDEELNVRRSPRKVDMKEEYYRLAGKDLDNWEQKRVERLPGENDGVL</sequence>
<dbReference type="InterPro" id="IPR009939">
    <property type="entry name" value="Chitosanase_fungal"/>
</dbReference>
<organism evidence="21 22">
    <name type="scientific">Fusarium albosuccineum</name>
    <dbReference type="NCBI Taxonomy" id="1237068"/>
    <lineage>
        <taxon>Eukaryota</taxon>
        <taxon>Fungi</taxon>
        <taxon>Dikarya</taxon>
        <taxon>Ascomycota</taxon>
        <taxon>Pezizomycotina</taxon>
        <taxon>Sordariomycetes</taxon>
        <taxon>Hypocreomycetidae</taxon>
        <taxon>Hypocreales</taxon>
        <taxon>Nectriaceae</taxon>
        <taxon>Fusarium</taxon>
        <taxon>Fusarium decemcellulare species complex</taxon>
    </lineage>
</organism>
<feature type="chain" id="PRO_5034520928" description="Endo-chitosanase" evidence="18">
    <location>
        <begin position="18"/>
        <end position="514"/>
    </location>
</feature>
<keyword evidence="14 20" id="KW-0472">Membrane</keyword>
<evidence type="ECO:0000256" key="20">
    <source>
        <dbReference type="SAM" id="Phobius"/>
    </source>
</evidence>
<evidence type="ECO:0000256" key="18">
    <source>
        <dbReference type="RuleBase" id="RU361208"/>
    </source>
</evidence>
<evidence type="ECO:0000256" key="19">
    <source>
        <dbReference type="SAM" id="MobiDB-lite"/>
    </source>
</evidence>
<dbReference type="OrthoDB" id="4756206at2759"/>
<dbReference type="PANTHER" id="PTHR42061:SF6">
    <property type="entry name" value="ENDO-CHITOSANASE"/>
    <property type="match status" value="1"/>
</dbReference>
<feature type="compositionally biased region" description="Polar residues" evidence="19">
    <location>
        <begin position="391"/>
        <end position="402"/>
    </location>
</feature>
<keyword evidence="11 18" id="KW-0378">Hydrolase</keyword>
<evidence type="ECO:0000256" key="12">
    <source>
        <dbReference type="ARBA" id="ARBA00022989"/>
    </source>
</evidence>
<evidence type="ECO:0000256" key="14">
    <source>
        <dbReference type="ARBA" id="ARBA00023136"/>
    </source>
</evidence>
<feature type="compositionally biased region" description="Polar residues" evidence="19">
    <location>
        <begin position="361"/>
        <end position="371"/>
    </location>
</feature>
<comment type="catalytic activity">
    <reaction evidence="1 18">
        <text>Endohydrolysis of beta-(1-&gt;4)-linkages between D-glucosamine residues in a partly acetylated chitosan.</text>
        <dbReference type="EC" id="3.2.1.132"/>
    </reaction>
</comment>
<evidence type="ECO:0000256" key="13">
    <source>
        <dbReference type="ARBA" id="ARBA00023128"/>
    </source>
</evidence>
<feature type="region of interest" description="Disordered" evidence="19">
    <location>
        <begin position="333"/>
        <end position="402"/>
    </location>
</feature>
<evidence type="ECO:0000313" key="21">
    <source>
        <dbReference type="EMBL" id="KAF4471231.1"/>
    </source>
</evidence>
<evidence type="ECO:0000256" key="16">
    <source>
        <dbReference type="ARBA" id="ARBA00023295"/>
    </source>
</evidence>
<keyword evidence="8 20" id="KW-0812">Transmembrane</keyword>
<comment type="similarity">
    <text evidence="6">Belongs to the COX16 family.</text>
</comment>
<evidence type="ECO:0000256" key="1">
    <source>
        <dbReference type="ARBA" id="ARBA00000405"/>
    </source>
</evidence>
<dbReference type="GO" id="GO:0000272">
    <property type="term" value="P:polysaccharide catabolic process"/>
    <property type="evidence" value="ECO:0007669"/>
    <property type="project" value="UniProtKB-KW"/>
</dbReference>
<keyword evidence="17 18" id="KW-0624">Polysaccharide degradation</keyword>
<feature type="transmembrane region" description="Helical" evidence="20">
    <location>
        <begin position="430"/>
        <end position="454"/>
    </location>
</feature>
<evidence type="ECO:0000313" key="22">
    <source>
        <dbReference type="Proteomes" id="UP000554235"/>
    </source>
</evidence>
<dbReference type="Proteomes" id="UP000554235">
    <property type="component" value="Unassembled WGS sequence"/>
</dbReference>
<keyword evidence="7" id="KW-0964">Secreted</keyword>
<reference evidence="21 22" key="1">
    <citation type="submission" date="2020-01" db="EMBL/GenBank/DDBJ databases">
        <title>Identification and distribution of gene clusters putatively required for synthesis of sphingolipid metabolism inhibitors in phylogenetically diverse species of the filamentous fungus Fusarium.</title>
        <authorList>
            <person name="Kim H.-S."/>
            <person name="Busman M."/>
            <person name="Brown D.W."/>
            <person name="Divon H."/>
            <person name="Uhlig S."/>
            <person name="Proctor R.H."/>
        </authorList>
    </citation>
    <scope>NUCLEOTIDE SEQUENCE [LARGE SCALE GENOMIC DNA]</scope>
    <source>
        <strain evidence="21 22">NRRL 20459</strain>
    </source>
</reference>
<dbReference type="EC" id="3.2.1.132" evidence="18"/>
<evidence type="ECO:0000256" key="3">
    <source>
        <dbReference type="ARBA" id="ARBA00004434"/>
    </source>
</evidence>
<accession>A0A8H4LM31</accession>
<dbReference type="GO" id="GO:0005743">
    <property type="term" value="C:mitochondrial inner membrane"/>
    <property type="evidence" value="ECO:0007669"/>
    <property type="project" value="UniProtKB-SubCell"/>
</dbReference>
<comment type="subcellular location">
    <subcellularLocation>
        <location evidence="3">Mitochondrion inner membrane</location>
        <topology evidence="3">Single-pass membrane protein</topology>
    </subcellularLocation>
    <subcellularLocation>
        <location evidence="4 18">Secreted</location>
    </subcellularLocation>
</comment>
<keyword evidence="12 20" id="KW-1133">Transmembrane helix</keyword>
<comment type="caution">
    <text evidence="21">The sequence shown here is derived from an EMBL/GenBank/DDBJ whole genome shotgun (WGS) entry which is preliminary data.</text>
</comment>
<feature type="signal peptide" evidence="18">
    <location>
        <begin position="1"/>
        <end position="17"/>
    </location>
</feature>
<evidence type="ECO:0000256" key="9">
    <source>
        <dbReference type="ARBA" id="ARBA00022729"/>
    </source>
</evidence>
<evidence type="ECO:0000256" key="8">
    <source>
        <dbReference type="ARBA" id="ARBA00022692"/>
    </source>
</evidence>
<evidence type="ECO:0000256" key="15">
    <source>
        <dbReference type="ARBA" id="ARBA00023277"/>
    </source>
</evidence>
<evidence type="ECO:0000256" key="7">
    <source>
        <dbReference type="ARBA" id="ARBA00022525"/>
    </source>
</evidence>
<dbReference type="GO" id="GO:0005576">
    <property type="term" value="C:extracellular region"/>
    <property type="evidence" value="ECO:0007669"/>
    <property type="project" value="UniProtKB-SubCell"/>
</dbReference>
<dbReference type="GO" id="GO:0016977">
    <property type="term" value="F:chitosanase activity"/>
    <property type="evidence" value="ECO:0007669"/>
    <property type="project" value="UniProtKB-EC"/>
</dbReference>
<gene>
    <name evidence="21" type="ORF">FALBO_1876</name>
</gene>
<keyword evidence="9 18" id="KW-0732">Signal</keyword>
<comment type="similarity">
    <text evidence="5 18">Belongs to the glycosyl hydrolase 75 family.</text>
</comment>
<protein>
    <recommendedName>
        <fullName evidence="18">Endo-chitosanase</fullName>
        <ecNumber evidence="18">3.2.1.132</ecNumber>
    </recommendedName>
</protein>
<proteinExistence type="inferred from homology"/>
<dbReference type="InterPro" id="IPR020164">
    <property type="entry name" value="Cyt_c_Oxase_assmbl_COX16"/>
</dbReference>
<keyword evidence="22" id="KW-1185">Reference proteome</keyword>
<dbReference type="Pfam" id="PF07335">
    <property type="entry name" value="Glyco_hydro_75"/>
    <property type="match status" value="1"/>
</dbReference>
<evidence type="ECO:0000256" key="2">
    <source>
        <dbReference type="ARBA" id="ARBA00002490"/>
    </source>
</evidence>
<dbReference type="EMBL" id="JAADYS010000237">
    <property type="protein sequence ID" value="KAF4471231.1"/>
    <property type="molecule type" value="Genomic_DNA"/>
</dbReference>
<evidence type="ECO:0000256" key="4">
    <source>
        <dbReference type="ARBA" id="ARBA00004613"/>
    </source>
</evidence>
<evidence type="ECO:0000256" key="11">
    <source>
        <dbReference type="ARBA" id="ARBA00022801"/>
    </source>
</evidence>
<dbReference type="PANTHER" id="PTHR42061">
    <property type="entry name" value="ENDO-CHITOSANASE"/>
    <property type="match status" value="1"/>
</dbReference>
<evidence type="ECO:0000256" key="6">
    <source>
        <dbReference type="ARBA" id="ARBA00008370"/>
    </source>
</evidence>
<evidence type="ECO:0000256" key="10">
    <source>
        <dbReference type="ARBA" id="ARBA00022792"/>
    </source>
</evidence>
<keyword evidence="15" id="KW-0119">Carbohydrate metabolism</keyword>
<dbReference type="Pfam" id="PF14138">
    <property type="entry name" value="COX16"/>
    <property type="match status" value="1"/>
</dbReference>
<evidence type="ECO:0000256" key="17">
    <source>
        <dbReference type="ARBA" id="ARBA00023326"/>
    </source>
</evidence>
<keyword evidence="10" id="KW-0999">Mitochondrion inner membrane</keyword>
<comment type="function">
    <text evidence="2">Required for the assembly of the mitochondrial respiratory chain complex IV (CIV), also known as cytochrome c oxidase. May participate in merging the COX1 and COX2 assembly lines.</text>
</comment>
<keyword evidence="16 18" id="KW-0326">Glycosidase</keyword>
<name>A0A8H4LM31_9HYPO</name>
<dbReference type="AlphaFoldDB" id="A0A8H4LM31"/>